<protein>
    <submittedName>
        <fullName evidence="1">Uncharacterized protein</fullName>
    </submittedName>
</protein>
<dbReference type="AlphaFoldDB" id="A0A7J6JXY7"/>
<reference evidence="1 2" key="1">
    <citation type="submission" date="2020-03" db="EMBL/GenBank/DDBJ databases">
        <title>Genome sequence of Toxoplasma gondii RH-88 strain.</title>
        <authorList>
            <person name="Lorenzi H.A."/>
            <person name="Venepally P."/>
            <person name="Rozenberg A."/>
            <person name="Sibley D."/>
        </authorList>
    </citation>
    <scope>NUCLEOTIDE SEQUENCE [LARGE SCALE GENOMIC DNA]</scope>
    <source>
        <strain evidence="1 2">RH-88</strain>
    </source>
</reference>
<gene>
    <name evidence="1" type="ORF">TGRH88_039780</name>
</gene>
<proteinExistence type="predicted"/>
<dbReference type="EMBL" id="JAAUHK010000195">
    <property type="protein sequence ID" value="KAF4640053.1"/>
    <property type="molecule type" value="Genomic_DNA"/>
</dbReference>
<name>A0A7J6JXY7_TOXGO</name>
<dbReference type="Proteomes" id="UP000557509">
    <property type="component" value="Unassembled WGS sequence"/>
</dbReference>
<evidence type="ECO:0000313" key="1">
    <source>
        <dbReference type="EMBL" id="KAF4640053.1"/>
    </source>
</evidence>
<evidence type="ECO:0000313" key="2">
    <source>
        <dbReference type="Proteomes" id="UP000557509"/>
    </source>
</evidence>
<sequence length="109" mass="12439">MDRFDLTFGSRNVSSDTEDADETFGFPFLPLELYTRHIFATLHASLRPARAFPLPRTLFLTDADDGLLSTTETSRGRACRRFVFKVTRGKRLCFCSQSLVAKAHQHRAR</sequence>
<organism evidence="1 2">
    <name type="scientific">Toxoplasma gondii</name>
    <dbReference type="NCBI Taxonomy" id="5811"/>
    <lineage>
        <taxon>Eukaryota</taxon>
        <taxon>Sar</taxon>
        <taxon>Alveolata</taxon>
        <taxon>Apicomplexa</taxon>
        <taxon>Conoidasida</taxon>
        <taxon>Coccidia</taxon>
        <taxon>Eucoccidiorida</taxon>
        <taxon>Eimeriorina</taxon>
        <taxon>Sarcocystidae</taxon>
        <taxon>Toxoplasma</taxon>
    </lineage>
</organism>
<comment type="caution">
    <text evidence="1">The sequence shown here is derived from an EMBL/GenBank/DDBJ whole genome shotgun (WGS) entry which is preliminary data.</text>
</comment>
<keyword evidence="2" id="KW-1185">Reference proteome</keyword>
<accession>A0A7J6JXY7</accession>